<feature type="region of interest" description="Disordered" evidence="1">
    <location>
        <begin position="283"/>
        <end position="403"/>
    </location>
</feature>
<feature type="compositionally biased region" description="Basic residues" evidence="1">
    <location>
        <begin position="286"/>
        <end position="296"/>
    </location>
</feature>
<dbReference type="KEGG" id="lcre:Pla8534_48850"/>
<feature type="compositionally biased region" description="Basic and acidic residues" evidence="1">
    <location>
        <begin position="306"/>
        <end position="334"/>
    </location>
</feature>
<evidence type="ECO:0000256" key="2">
    <source>
        <dbReference type="SAM" id="Phobius"/>
    </source>
</evidence>
<dbReference type="EMBL" id="CP036433">
    <property type="protein sequence ID" value="QDU97059.1"/>
    <property type="molecule type" value="Genomic_DNA"/>
</dbReference>
<feature type="transmembrane region" description="Helical" evidence="2">
    <location>
        <begin position="143"/>
        <end position="164"/>
    </location>
</feature>
<feature type="region of interest" description="Disordered" evidence="1">
    <location>
        <begin position="1"/>
        <end position="45"/>
    </location>
</feature>
<evidence type="ECO:0000313" key="4">
    <source>
        <dbReference type="Proteomes" id="UP000317648"/>
    </source>
</evidence>
<dbReference type="AlphaFoldDB" id="A0A518DYZ0"/>
<name>A0A518DYZ0_9BACT</name>
<keyword evidence="2" id="KW-0812">Transmembrane</keyword>
<feature type="transmembrane region" description="Helical" evidence="2">
    <location>
        <begin position="60"/>
        <end position="86"/>
    </location>
</feature>
<feature type="transmembrane region" description="Helical" evidence="2">
    <location>
        <begin position="109"/>
        <end position="131"/>
    </location>
</feature>
<evidence type="ECO:0000313" key="3">
    <source>
        <dbReference type="EMBL" id="QDU97059.1"/>
    </source>
</evidence>
<organism evidence="3 4">
    <name type="scientific">Lignipirellula cremea</name>
    <dbReference type="NCBI Taxonomy" id="2528010"/>
    <lineage>
        <taxon>Bacteria</taxon>
        <taxon>Pseudomonadati</taxon>
        <taxon>Planctomycetota</taxon>
        <taxon>Planctomycetia</taxon>
        <taxon>Pirellulales</taxon>
        <taxon>Pirellulaceae</taxon>
        <taxon>Lignipirellula</taxon>
    </lineage>
</organism>
<feature type="compositionally biased region" description="Polar residues" evidence="1">
    <location>
        <begin position="338"/>
        <end position="348"/>
    </location>
</feature>
<dbReference type="Proteomes" id="UP000317648">
    <property type="component" value="Chromosome"/>
</dbReference>
<protein>
    <submittedName>
        <fullName evidence="3">Uncharacterized protein</fullName>
    </submittedName>
</protein>
<feature type="compositionally biased region" description="Basic residues" evidence="1">
    <location>
        <begin position="390"/>
        <end position="403"/>
    </location>
</feature>
<dbReference type="OrthoDB" id="246483at2"/>
<sequence length="403" mass="43762">MQFRQAGSRDRRRRVFQEDASESRAAQSEEETSAEATPSKSYPDEALPERQARVTDLLPVSVWSFVAGITLLALGVASVELLYVFFDRWQEQIGAENLRAFDLNSPANIGGWFSSITFFLASCASVLIFSLRRHRHDDYRGRYRVWLSAAVVFLVASIDTAAGLRRTIGGLVLHFSGAAVAENTSTWTLLACALIALGVTLRLVGEIYRSRAAMCGLALMITAYSVSAGVTLGAAPKLGLVMTGQASLITSSAAAMTGHIAALLTVLLYGRYVMLDAQGKVPARPVQKKVRRKRRKDSAETENEETTVRIDAAHSKRKSTADSKADPGERKIRVDGPQTKTAPANATEKTAGKATYSATISADQLDALDNNEDDDDSEGETGGKKLSKAERRRARKERRSTSA</sequence>
<proteinExistence type="predicted"/>
<accession>A0A518DYZ0</accession>
<keyword evidence="2" id="KW-1133">Transmembrane helix</keyword>
<gene>
    <name evidence="3" type="ORF">Pla8534_48850</name>
</gene>
<feature type="transmembrane region" description="Helical" evidence="2">
    <location>
        <begin position="216"/>
        <end position="236"/>
    </location>
</feature>
<feature type="transmembrane region" description="Helical" evidence="2">
    <location>
        <begin position="184"/>
        <end position="204"/>
    </location>
</feature>
<feature type="transmembrane region" description="Helical" evidence="2">
    <location>
        <begin position="248"/>
        <end position="270"/>
    </location>
</feature>
<keyword evidence="4" id="KW-1185">Reference proteome</keyword>
<dbReference type="RefSeq" id="WP_145055856.1">
    <property type="nucleotide sequence ID" value="NZ_CP036433.1"/>
</dbReference>
<evidence type="ECO:0000256" key="1">
    <source>
        <dbReference type="SAM" id="MobiDB-lite"/>
    </source>
</evidence>
<keyword evidence="2" id="KW-0472">Membrane</keyword>
<reference evidence="3 4" key="1">
    <citation type="submission" date="2019-02" db="EMBL/GenBank/DDBJ databases">
        <title>Deep-cultivation of Planctomycetes and their phenomic and genomic characterization uncovers novel biology.</title>
        <authorList>
            <person name="Wiegand S."/>
            <person name="Jogler M."/>
            <person name="Boedeker C."/>
            <person name="Pinto D."/>
            <person name="Vollmers J."/>
            <person name="Rivas-Marin E."/>
            <person name="Kohn T."/>
            <person name="Peeters S.H."/>
            <person name="Heuer A."/>
            <person name="Rast P."/>
            <person name="Oberbeckmann S."/>
            <person name="Bunk B."/>
            <person name="Jeske O."/>
            <person name="Meyerdierks A."/>
            <person name="Storesund J.E."/>
            <person name="Kallscheuer N."/>
            <person name="Luecker S."/>
            <person name="Lage O.M."/>
            <person name="Pohl T."/>
            <person name="Merkel B.J."/>
            <person name="Hornburger P."/>
            <person name="Mueller R.-W."/>
            <person name="Bruemmer F."/>
            <person name="Labrenz M."/>
            <person name="Spormann A.M."/>
            <person name="Op den Camp H."/>
            <person name="Overmann J."/>
            <person name="Amann R."/>
            <person name="Jetten M.S.M."/>
            <person name="Mascher T."/>
            <person name="Medema M.H."/>
            <person name="Devos D.P."/>
            <person name="Kaster A.-K."/>
            <person name="Ovreas L."/>
            <person name="Rohde M."/>
            <person name="Galperin M.Y."/>
            <person name="Jogler C."/>
        </authorList>
    </citation>
    <scope>NUCLEOTIDE SEQUENCE [LARGE SCALE GENOMIC DNA]</scope>
    <source>
        <strain evidence="3 4">Pla85_3_4</strain>
    </source>
</reference>
<feature type="compositionally biased region" description="Acidic residues" evidence="1">
    <location>
        <begin position="369"/>
        <end position="379"/>
    </location>
</feature>